<dbReference type="Pfam" id="PF06470">
    <property type="entry name" value="SMC_hinge"/>
    <property type="match status" value="1"/>
</dbReference>
<dbReference type="CDD" id="cd03272">
    <property type="entry name" value="ABC_SMC3_euk"/>
    <property type="match status" value="1"/>
</dbReference>
<dbReference type="InterPro" id="IPR024704">
    <property type="entry name" value="SMC"/>
</dbReference>
<dbReference type="InterPro" id="IPR041741">
    <property type="entry name" value="SMC3_ABC_euk"/>
</dbReference>
<dbReference type="InterPro" id="IPR010935">
    <property type="entry name" value="SMC_hinge"/>
</dbReference>
<evidence type="ECO:0000256" key="5">
    <source>
        <dbReference type="ARBA" id="ARBA00023054"/>
    </source>
</evidence>
<evidence type="ECO:0000256" key="1">
    <source>
        <dbReference type="ARBA" id="ARBA00004123"/>
    </source>
</evidence>
<feature type="region of interest" description="Disordered" evidence="10">
    <location>
        <begin position="337"/>
        <end position="480"/>
    </location>
</feature>
<dbReference type="GO" id="GO:0005694">
    <property type="term" value="C:chromosome"/>
    <property type="evidence" value="ECO:0007669"/>
    <property type="project" value="InterPro"/>
</dbReference>
<reference evidence="12" key="1">
    <citation type="submission" date="2021-11" db="EMBL/GenBank/DDBJ databases">
        <authorList>
            <consortium name="Genoscope - CEA"/>
            <person name="William W."/>
        </authorList>
    </citation>
    <scope>NUCLEOTIDE SEQUENCE</scope>
</reference>
<dbReference type="AlphaFoldDB" id="A0A8J2X3F6"/>
<keyword evidence="3" id="KW-0132">Cell division</keyword>
<dbReference type="GO" id="GO:0005634">
    <property type="term" value="C:nucleus"/>
    <property type="evidence" value="ECO:0007669"/>
    <property type="project" value="UniProtKB-SubCell"/>
</dbReference>
<comment type="caution">
    <text evidence="12">The sequence shown here is derived from an EMBL/GenBank/DDBJ whole genome shotgun (WGS) entry which is preliminary data.</text>
</comment>
<name>A0A8J2X3F6_9STRA</name>
<feature type="coiled-coil region" evidence="9">
    <location>
        <begin position="190"/>
        <end position="256"/>
    </location>
</feature>
<evidence type="ECO:0000256" key="8">
    <source>
        <dbReference type="PIRNR" id="PIRNR005719"/>
    </source>
</evidence>
<evidence type="ECO:0000256" key="6">
    <source>
        <dbReference type="ARBA" id="ARBA00023242"/>
    </source>
</evidence>
<dbReference type="Gene3D" id="3.40.50.300">
    <property type="entry name" value="P-loop containing nucleotide triphosphate hydrolases"/>
    <property type="match status" value="2"/>
</dbReference>
<dbReference type="GO" id="GO:0016887">
    <property type="term" value="F:ATP hydrolysis activity"/>
    <property type="evidence" value="ECO:0007669"/>
    <property type="project" value="InterPro"/>
</dbReference>
<feature type="compositionally biased region" description="Basic and acidic residues" evidence="10">
    <location>
        <begin position="468"/>
        <end position="480"/>
    </location>
</feature>
<dbReference type="OrthoDB" id="431497at2759"/>
<feature type="compositionally biased region" description="Basic and acidic residues" evidence="10">
    <location>
        <begin position="418"/>
        <end position="436"/>
    </location>
</feature>
<dbReference type="InterPro" id="IPR003395">
    <property type="entry name" value="RecF/RecN/SMC_N"/>
</dbReference>
<proteinExistence type="inferred from homology"/>
<feature type="compositionally biased region" description="Basic and acidic residues" evidence="10">
    <location>
        <begin position="342"/>
        <end position="407"/>
    </location>
</feature>
<dbReference type="Pfam" id="PF02463">
    <property type="entry name" value="SMC_N"/>
    <property type="match status" value="1"/>
</dbReference>
<feature type="compositionally biased region" description="Basic and acidic residues" evidence="10">
    <location>
        <begin position="452"/>
        <end position="461"/>
    </location>
</feature>
<dbReference type="PIRSF" id="PIRSF005719">
    <property type="entry name" value="SMC"/>
    <property type="match status" value="1"/>
</dbReference>
<keyword evidence="13" id="KW-1185">Reference proteome</keyword>
<feature type="region of interest" description="Disordered" evidence="10">
    <location>
        <begin position="276"/>
        <end position="296"/>
    </location>
</feature>
<comment type="similarity">
    <text evidence="2">Belongs to the SMC family. SMC3 subfamily.</text>
</comment>
<dbReference type="InterPro" id="IPR036277">
    <property type="entry name" value="SMC_hinge_sf"/>
</dbReference>
<gene>
    <name evidence="12" type="ORF">PECAL_5P19580</name>
</gene>
<evidence type="ECO:0000256" key="4">
    <source>
        <dbReference type="ARBA" id="ARBA00022776"/>
    </source>
</evidence>
<sequence length="1249" mass="137696">MATLSIKTIKISGFRSFRQQDCIEPFASGHNALVGRNGAGKSNFFDAVQFCLLAPRFYNLRQEERQRLLHEGSGATATSAYVEITFDNSSGRVPIEGDDVTLRRAIGAKKDEFFVQRRRVTKREVEGLLENAGFSRANPYYIVQQGKVSALCVARDEDRLALLKEVGGAGVYETKRAEAAKTLDETSAKRESIKGVLQAIDSRLQELEGEKEELQRYERLDREHRALQYALHDGELQRARTALEALDGERDQHADRADDAHADLAEADRIVDSAQKAQDRALADAESKESDAARARDQLSISLARKAEAQARRDGLQARVSRDATWKDRAVRALSQATEACTESRREMSDKETQRRKLKDKDLEAVHALQRAEARHRELERGETFSSKRERDNALGPRLEELREAQSRADATALRAQETLREASSRLSKLKEDVATTHRKASQSQQAAEKAAQQRDAKAEDVPSLERAAAESKREAMRFRTKEQECEREVKDAQLELTSLAPRAVQRGLRALDELLANDLKHLKAKVRGPLVEHIRLAAPKYLEAVESAAGPRLWQVVVDDDATAAELVRALEQDSTRGRLTFMPLNRLRVPSPVQVPDDALGDVVSLRQSAFDTSRTSSVDPALDLVFGRHLLARDLDCAARRSRQLDADAVTLEGDEAFRKGAIRGGGRDRASALRACLLRKRAQSQLQQASQEREQAQKRFDAAQKAASTAIKSRDDAERARAHHVAASQALIRDHDALHSRCVELESKVARDLPDRSANALAAASALKEDADAVEARLKAPFKASRTLDADRRELDELKVGGSRRVALENARNESSQALQAVDESLRELRATFENKLRKRRDALRSALGLVALVGDQDSAEGDPIVEDAMDTDEDFTDVEPVSAHEASERRAELAKAASSLSACVSAYDADAALVKDAEQDASDARSRAHGDAFQRLETALQRQSVARNALAEVTKSGDALHAKRARLVDRSEAAVRKLQQVGALPQREVATFRDLPEDRLVELLATCHADRAKFSKVNKKALDQFVAFADQRSGLLDRARELDEGAKAILSLLSNLDAKKDEAIERTFRGVSKHFSDVFSELAPGGSAEMVMVRRSVPEASSQSSASTGAGGAFRGVKIQVRFPGSGDDITEMNQLSGGQKALVALAQIFAIQRCDPAPFYLFDEIDAALDATHRTAVASLIKKQAHSSENQAQFITTTFRPEFVSVADAHFGISLQHKTSRLHKISKDDATAFVTENATNEQP</sequence>
<dbReference type="Proteomes" id="UP000789595">
    <property type="component" value="Unassembled WGS sequence"/>
</dbReference>
<evidence type="ECO:0000256" key="10">
    <source>
        <dbReference type="SAM" id="MobiDB-lite"/>
    </source>
</evidence>
<dbReference type="Gene3D" id="1.20.1060.20">
    <property type="match status" value="1"/>
</dbReference>
<evidence type="ECO:0000256" key="2">
    <source>
        <dbReference type="ARBA" id="ARBA00005917"/>
    </source>
</evidence>
<feature type="coiled-coil region" evidence="9">
    <location>
        <begin position="683"/>
        <end position="710"/>
    </location>
</feature>
<keyword evidence="7" id="KW-0131">Cell cycle</keyword>
<dbReference type="GO" id="GO:0005524">
    <property type="term" value="F:ATP binding"/>
    <property type="evidence" value="ECO:0007669"/>
    <property type="project" value="InterPro"/>
</dbReference>
<dbReference type="GO" id="GO:0051276">
    <property type="term" value="P:chromosome organization"/>
    <property type="evidence" value="ECO:0007669"/>
    <property type="project" value="InterPro"/>
</dbReference>
<keyword evidence="4" id="KW-0498">Mitosis</keyword>
<evidence type="ECO:0000256" key="9">
    <source>
        <dbReference type="SAM" id="Coils"/>
    </source>
</evidence>
<feature type="domain" description="SMC hinge" evidence="11">
    <location>
        <begin position="525"/>
        <end position="645"/>
    </location>
</feature>
<keyword evidence="5 9" id="KW-0175">Coiled coil</keyword>
<dbReference type="PANTHER" id="PTHR43977">
    <property type="entry name" value="STRUCTURAL MAINTENANCE OF CHROMOSOMES PROTEIN 3"/>
    <property type="match status" value="1"/>
</dbReference>
<dbReference type="SMART" id="SM00968">
    <property type="entry name" value="SMC_hinge"/>
    <property type="match status" value="1"/>
</dbReference>
<dbReference type="EMBL" id="CAKKNE010000005">
    <property type="protein sequence ID" value="CAH0377407.1"/>
    <property type="molecule type" value="Genomic_DNA"/>
</dbReference>
<dbReference type="SUPFAM" id="SSF75553">
    <property type="entry name" value="Smc hinge domain"/>
    <property type="match status" value="1"/>
</dbReference>
<feature type="compositionally biased region" description="Low complexity" evidence="10">
    <location>
        <begin position="442"/>
        <end position="451"/>
    </location>
</feature>
<evidence type="ECO:0000313" key="13">
    <source>
        <dbReference type="Proteomes" id="UP000789595"/>
    </source>
</evidence>
<accession>A0A8J2X3F6</accession>
<evidence type="ECO:0000259" key="11">
    <source>
        <dbReference type="SMART" id="SM00968"/>
    </source>
</evidence>
<evidence type="ECO:0000313" key="12">
    <source>
        <dbReference type="EMBL" id="CAH0377407.1"/>
    </source>
</evidence>
<organism evidence="12 13">
    <name type="scientific">Pelagomonas calceolata</name>
    <dbReference type="NCBI Taxonomy" id="35677"/>
    <lineage>
        <taxon>Eukaryota</taxon>
        <taxon>Sar</taxon>
        <taxon>Stramenopiles</taxon>
        <taxon>Ochrophyta</taxon>
        <taxon>Pelagophyceae</taxon>
        <taxon>Pelagomonadales</taxon>
        <taxon>Pelagomonadaceae</taxon>
        <taxon>Pelagomonas</taxon>
    </lineage>
</organism>
<evidence type="ECO:0000256" key="7">
    <source>
        <dbReference type="ARBA" id="ARBA00023306"/>
    </source>
</evidence>
<comment type="subcellular location">
    <subcellularLocation>
        <location evidence="1 8">Nucleus</location>
    </subcellularLocation>
</comment>
<dbReference type="Gene3D" id="3.30.70.1620">
    <property type="match status" value="1"/>
</dbReference>
<protein>
    <recommendedName>
        <fullName evidence="8">Structural maintenance of chromosomes protein</fullName>
    </recommendedName>
</protein>
<dbReference type="SUPFAM" id="SSF52540">
    <property type="entry name" value="P-loop containing nucleoside triphosphate hydrolases"/>
    <property type="match status" value="1"/>
</dbReference>
<dbReference type="InterPro" id="IPR027417">
    <property type="entry name" value="P-loop_NTPase"/>
</dbReference>
<dbReference type="GO" id="GO:0051301">
    <property type="term" value="P:cell division"/>
    <property type="evidence" value="ECO:0007669"/>
    <property type="project" value="UniProtKB-KW"/>
</dbReference>
<evidence type="ECO:0000256" key="3">
    <source>
        <dbReference type="ARBA" id="ARBA00022618"/>
    </source>
</evidence>
<keyword evidence="6 8" id="KW-0539">Nucleus</keyword>